<accession>A0A6M3T1B1</accession>
<sequence>MQNEDPTNIPVIEELPYEQEEEIVTDEDIRNMPEFQDAMNSAETGQYSNPIFKIWEEILEEAMKQVSGVVTIPLADGLLRQWPWLRYKDLPQYFTTRHKMLEEALELLRAQYPSDKTPEELYSENVNDWELHKKLYIDVIVAWTQLANHWSDQWEEIPLHRGDKGILHASVADTTALLVNPTSGLVEQLRNLAGFHISTEESALMQARIHGEVDE</sequence>
<organism evidence="1 2">
    <name type="scientific">Microbacterium phage Ashton</name>
    <dbReference type="NCBI Taxonomy" id="2562366"/>
    <lineage>
        <taxon>Viruses</taxon>
        <taxon>Duplodnaviria</taxon>
        <taxon>Heunggongvirae</taxon>
        <taxon>Uroviricota</taxon>
        <taxon>Caudoviricetes</taxon>
        <taxon>Eekayvirinae</taxon>
        <taxon>Akonivirus</taxon>
        <taxon>Akonivirus akoni</taxon>
    </lineage>
</organism>
<dbReference type="Proteomes" id="UP000501509">
    <property type="component" value="Segment"/>
</dbReference>
<evidence type="ECO:0000313" key="2">
    <source>
        <dbReference type="Proteomes" id="UP000501509"/>
    </source>
</evidence>
<reference evidence="1 2" key="1">
    <citation type="submission" date="2020-04" db="EMBL/GenBank/DDBJ databases">
        <authorList>
            <person name="Gonzalez R.M."/>
            <person name="Howells E.K."/>
            <person name="Otero L.A."/>
            <person name="Pollenz R.S."/>
            <person name="Robichaux K.C."/>
            <person name="Kistler A.L."/>
            <person name="Garlena R.A."/>
            <person name="Russell D.A."/>
            <person name="Pope W.H."/>
            <person name="Jacobs-Sera D."/>
            <person name="Hatfull G.F."/>
        </authorList>
    </citation>
    <scope>NUCLEOTIDE SEQUENCE [LARGE SCALE GENOMIC DNA]</scope>
</reference>
<gene>
    <name evidence="1" type="primary">50</name>
    <name evidence="1" type="ORF">SEA_ASHTON_50</name>
</gene>
<evidence type="ECO:0000313" key="1">
    <source>
        <dbReference type="EMBL" id="QJD51789.1"/>
    </source>
</evidence>
<proteinExistence type="predicted"/>
<name>A0A6M3T1B1_9CAUD</name>
<protein>
    <submittedName>
        <fullName evidence="1">Uncharacterized protein</fullName>
    </submittedName>
</protein>
<dbReference type="EMBL" id="MT310875">
    <property type="protein sequence ID" value="QJD51789.1"/>
    <property type="molecule type" value="Genomic_DNA"/>
</dbReference>